<sequence length="261" mass="28875">MNKPLIIQLIADYGVGDPAFAEVVQKLTYLDRKVVVNTVSVPKFSTVATGMWISQFATVNAFPGLIIYSNTAPRIKMTEANHQTLGGDFAYTRLNNGTVILAVHTGYCFSFIKNQMVNFKRVNVANSGSQFRSRDFYPDAVMGIAHGKKSFIGQDLPLISISKPPVNLIGFVDGYGNLKTTMRQSQCRISAGTRVKIKVNRVVREGVVADHTYKVKDGKISFAPGSTGGENRFMEIWVRGESAWEAFGKPKVESEFEIKSY</sequence>
<evidence type="ECO:0000313" key="2">
    <source>
        <dbReference type="Proteomes" id="UP000034050"/>
    </source>
</evidence>
<dbReference type="AlphaFoldDB" id="A0A0G1CM75"/>
<comment type="caution">
    <text evidence="1">The sequence shown here is derived from an EMBL/GenBank/DDBJ whole genome shotgun (WGS) entry which is preliminary data.</text>
</comment>
<gene>
    <name evidence="1" type="ORF">UV61_C0008G0052</name>
</gene>
<name>A0A0G1CM75_9BACT</name>
<accession>A0A0G1CM75</accession>
<protein>
    <submittedName>
        <fullName evidence="1">Uncharacterized protein</fullName>
    </submittedName>
</protein>
<proteinExistence type="predicted"/>
<dbReference type="Proteomes" id="UP000034050">
    <property type="component" value="Unassembled WGS sequence"/>
</dbReference>
<organism evidence="1 2">
    <name type="scientific">Candidatus Gottesmanbacteria bacterium GW2011_GWB1_43_11</name>
    <dbReference type="NCBI Taxonomy" id="1618446"/>
    <lineage>
        <taxon>Bacteria</taxon>
        <taxon>Candidatus Gottesmaniibacteriota</taxon>
    </lineage>
</organism>
<dbReference type="InterPro" id="IPR023227">
    <property type="entry name" value="SAM_OH_AdoTrfase_C_sf"/>
</dbReference>
<dbReference type="EMBL" id="LCFD01000008">
    <property type="protein sequence ID" value="KKS86599.1"/>
    <property type="molecule type" value="Genomic_DNA"/>
</dbReference>
<evidence type="ECO:0000313" key="1">
    <source>
        <dbReference type="EMBL" id="KKS86599.1"/>
    </source>
</evidence>
<dbReference type="PATRIC" id="fig|1618446.3.peg.918"/>
<reference evidence="1 2" key="1">
    <citation type="journal article" date="2015" name="Nature">
        <title>rRNA introns, odd ribosomes, and small enigmatic genomes across a large radiation of phyla.</title>
        <authorList>
            <person name="Brown C.T."/>
            <person name="Hug L.A."/>
            <person name="Thomas B.C."/>
            <person name="Sharon I."/>
            <person name="Castelle C.J."/>
            <person name="Singh A."/>
            <person name="Wilkins M.J."/>
            <person name="Williams K.H."/>
            <person name="Banfield J.F."/>
        </authorList>
    </citation>
    <scope>NUCLEOTIDE SEQUENCE [LARGE SCALE GENOMIC DNA]</scope>
</reference>
<dbReference type="STRING" id="1618446.UV61_C0008G0052"/>
<dbReference type="Gene3D" id="2.40.30.90">
    <property type="entry name" value="Bacterial fluorinating enzyme like"/>
    <property type="match status" value="1"/>
</dbReference>